<dbReference type="SMART" id="SM00014">
    <property type="entry name" value="acidPPc"/>
    <property type="match status" value="1"/>
</dbReference>
<dbReference type="PANTHER" id="PTHR14969">
    <property type="entry name" value="SPHINGOSINE-1-PHOSPHATE PHOSPHOHYDROLASE"/>
    <property type="match status" value="1"/>
</dbReference>
<accession>A0ABN5YVM6</accession>
<keyword evidence="1" id="KW-1133">Transmembrane helix</keyword>
<organism evidence="3 4">
    <name type="scientific">Mycolicibacterium aubagnense</name>
    <dbReference type="NCBI Taxonomy" id="319707"/>
    <lineage>
        <taxon>Bacteria</taxon>
        <taxon>Bacillati</taxon>
        <taxon>Actinomycetota</taxon>
        <taxon>Actinomycetes</taxon>
        <taxon>Mycobacteriales</taxon>
        <taxon>Mycobacteriaceae</taxon>
        <taxon>Mycolicibacterium</taxon>
    </lineage>
</organism>
<dbReference type="InterPro" id="IPR000326">
    <property type="entry name" value="PAP2/HPO"/>
</dbReference>
<proteinExistence type="predicted"/>
<feature type="transmembrane region" description="Helical" evidence="1">
    <location>
        <begin position="129"/>
        <end position="148"/>
    </location>
</feature>
<feature type="transmembrane region" description="Helical" evidence="1">
    <location>
        <begin position="88"/>
        <end position="109"/>
    </location>
</feature>
<sequence length="223" mass="24286">MTNRNRWLIGAAAAIGYALLWVGWVAQWSWVTTLDESLLEPAHRYGLAHPGWVLAWKWLSLVFGPWTFQITAAVVAFVALARRQWRTAIFLLFGAALSGMVTDVAKDIAHRARPLTALAHEPSWSFPSGHALGTMAGALGLCAVFRMAQVARVRLIEVLCAVIVVFVGVSRVVLNVHNPTDVLAGWLLGSLWFLAWLPLLSPGRRSAAADSPVPGRSPIVPKP</sequence>
<dbReference type="Pfam" id="PF01569">
    <property type="entry name" value="PAP2"/>
    <property type="match status" value="1"/>
</dbReference>
<feature type="transmembrane region" description="Helical" evidence="1">
    <location>
        <begin position="58"/>
        <end position="81"/>
    </location>
</feature>
<protein>
    <submittedName>
        <fullName evidence="3">Phosphoesterase, PA-phosphatase related protein</fullName>
    </submittedName>
</protein>
<feature type="transmembrane region" description="Helical" evidence="1">
    <location>
        <begin position="7"/>
        <end position="30"/>
    </location>
</feature>
<dbReference type="SUPFAM" id="SSF48317">
    <property type="entry name" value="Acid phosphatase/Vanadium-dependent haloperoxidase"/>
    <property type="match status" value="1"/>
</dbReference>
<keyword evidence="1" id="KW-0472">Membrane</keyword>
<dbReference type="Gene3D" id="1.20.144.10">
    <property type="entry name" value="Phosphatidic acid phosphatase type 2/haloperoxidase"/>
    <property type="match status" value="1"/>
</dbReference>
<dbReference type="EMBL" id="AP022577">
    <property type="protein sequence ID" value="BBX85906.1"/>
    <property type="molecule type" value="Genomic_DNA"/>
</dbReference>
<feature type="transmembrane region" description="Helical" evidence="1">
    <location>
        <begin position="155"/>
        <end position="176"/>
    </location>
</feature>
<name>A0ABN5YVM6_9MYCO</name>
<evidence type="ECO:0000259" key="2">
    <source>
        <dbReference type="SMART" id="SM00014"/>
    </source>
</evidence>
<feature type="transmembrane region" description="Helical" evidence="1">
    <location>
        <begin position="182"/>
        <end position="200"/>
    </location>
</feature>
<evidence type="ECO:0000313" key="3">
    <source>
        <dbReference type="EMBL" id="BBX85906.1"/>
    </source>
</evidence>
<dbReference type="Proteomes" id="UP000465609">
    <property type="component" value="Chromosome"/>
</dbReference>
<evidence type="ECO:0000256" key="1">
    <source>
        <dbReference type="SAM" id="Phobius"/>
    </source>
</evidence>
<dbReference type="RefSeq" id="WP_138228312.1">
    <property type="nucleotide sequence ID" value="NZ_AP022577.1"/>
</dbReference>
<keyword evidence="1" id="KW-0812">Transmembrane</keyword>
<reference evidence="3 4" key="1">
    <citation type="journal article" date="2019" name="Emerg. Microbes Infect.">
        <title>Comprehensive subspecies identification of 175 nontuberculous mycobacteria species based on 7547 genomic profiles.</title>
        <authorList>
            <person name="Matsumoto Y."/>
            <person name="Kinjo T."/>
            <person name="Motooka D."/>
            <person name="Nabeya D."/>
            <person name="Jung N."/>
            <person name="Uechi K."/>
            <person name="Horii T."/>
            <person name="Iida T."/>
            <person name="Fujita J."/>
            <person name="Nakamura S."/>
        </authorList>
    </citation>
    <scope>NUCLEOTIDE SEQUENCE [LARGE SCALE GENOMIC DNA]</scope>
    <source>
        <strain evidence="3 4">JCM 15296</strain>
    </source>
</reference>
<evidence type="ECO:0000313" key="4">
    <source>
        <dbReference type="Proteomes" id="UP000465609"/>
    </source>
</evidence>
<dbReference type="PANTHER" id="PTHR14969:SF13">
    <property type="entry name" value="AT30094P"/>
    <property type="match status" value="1"/>
</dbReference>
<gene>
    <name evidence="3" type="ORF">MAUB_37790</name>
</gene>
<feature type="domain" description="Phosphatidic acid phosphatase type 2/haloperoxidase" evidence="2">
    <location>
        <begin position="88"/>
        <end position="197"/>
    </location>
</feature>
<dbReference type="InterPro" id="IPR036938">
    <property type="entry name" value="PAP2/HPO_sf"/>
</dbReference>
<keyword evidence="4" id="KW-1185">Reference proteome</keyword>